<dbReference type="InterPro" id="IPR051534">
    <property type="entry name" value="CBASS_pafABC_assoc_protein"/>
</dbReference>
<evidence type="ECO:0000313" key="5">
    <source>
        <dbReference type="Proteomes" id="UP000292855"/>
    </source>
</evidence>
<keyword evidence="1" id="KW-0805">Transcription regulation</keyword>
<proteinExistence type="predicted"/>
<reference evidence="4 5" key="1">
    <citation type="submission" date="2019-02" db="EMBL/GenBank/DDBJ databases">
        <authorList>
            <person name="Li Y."/>
        </authorList>
    </citation>
    <scope>NUCLEOTIDE SEQUENCE [LARGE SCALE GENOMIC DNA]</scope>
    <source>
        <strain evidence="4 5">30C10-4-7</strain>
    </source>
</reference>
<gene>
    <name evidence="4" type="ORF">EWE74_02965</name>
</gene>
<dbReference type="EMBL" id="SGIT01000001">
    <property type="protein sequence ID" value="RZF61807.1"/>
    <property type="molecule type" value="Genomic_DNA"/>
</dbReference>
<dbReference type="PANTHER" id="PTHR34580:SF3">
    <property type="entry name" value="PROTEIN PAFB"/>
    <property type="match status" value="1"/>
</dbReference>
<evidence type="ECO:0000256" key="1">
    <source>
        <dbReference type="ARBA" id="ARBA00023015"/>
    </source>
</evidence>
<keyword evidence="2" id="KW-0804">Transcription</keyword>
<dbReference type="InterPro" id="IPR028349">
    <property type="entry name" value="PafC-like"/>
</dbReference>
<evidence type="ECO:0000313" key="4">
    <source>
        <dbReference type="EMBL" id="RZF61807.1"/>
    </source>
</evidence>
<dbReference type="InterPro" id="IPR013196">
    <property type="entry name" value="HTH_11"/>
</dbReference>
<keyword evidence="5" id="KW-1185">Reference proteome</keyword>
<feature type="domain" description="HTH deoR-type" evidence="3">
    <location>
        <begin position="6"/>
        <end position="61"/>
    </location>
</feature>
<accession>A0A4Q6XYD8</accession>
<evidence type="ECO:0000259" key="3">
    <source>
        <dbReference type="PROSITE" id="PS51000"/>
    </source>
</evidence>
<dbReference type="RefSeq" id="WP_130140036.1">
    <property type="nucleotide sequence ID" value="NZ_SGIT01000001.1"/>
</dbReference>
<dbReference type="InterPro" id="IPR036390">
    <property type="entry name" value="WH_DNA-bd_sf"/>
</dbReference>
<name>A0A4Q6XYD8_9SPHI</name>
<protein>
    <submittedName>
        <fullName evidence="4">YafY family transcriptional regulator</fullName>
    </submittedName>
</protein>
<dbReference type="SUPFAM" id="SSF46785">
    <property type="entry name" value="Winged helix' DNA-binding domain"/>
    <property type="match status" value="1"/>
</dbReference>
<sequence length="318" mass="37325">MEVTKRFNRIVAIYFQLQAKPIVKAQDLAEQFEVSQRTIYRDIKALEQAGIPIYGEAGTGYGLVEGYRLPPTKFSKEEILTLAAAEKLMQKFVDPDLFRHFSSALNKIKAYLRYNEKLNVTLLEENMLMGSLTHRFNENVPSALSILFESIAQHKMVNMDYQSGTYSTAVHREIEPVGVFHQGNYWYFIAYCHLRKDYRQFRIDRIQRIQLASTPFTRTHKSLSHYLEKEEPAPTITIRIAVPFAYARYMEWERSYYGFVSEEIIDTEVMMTFACRNMEQEFARWYLMFADQARILEPEKLKEHVKALLANIQVKFTS</sequence>
<dbReference type="Proteomes" id="UP000292855">
    <property type="component" value="Unassembled WGS sequence"/>
</dbReference>
<dbReference type="Pfam" id="PF08279">
    <property type="entry name" value="HTH_11"/>
    <property type="match status" value="1"/>
</dbReference>
<evidence type="ECO:0000256" key="2">
    <source>
        <dbReference type="ARBA" id="ARBA00023163"/>
    </source>
</evidence>
<comment type="caution">
    <text evidence="4">The sequence shown here is derived from an EMBL/GenBank/DDBJ whole genome shotgun (WGS) entry which is preliminary data.</text>
</comment>
<dbReference type="PIRSF" id="PIRSF016838">
    <property type="entry name" value="PafC"/>
    <property type="match status" value="1"/>
</dbReference>
<dbReference type="GO" id="GO:0003700">
    <property type="term" value="F:DNA-binding transcription factor activity"/>
    <property type="evidence" value="ECO:0007669"/>
    <property type="project" value="InterPro"/>
</dbReference>
<dbReference type="OrthoDB" id="9815009at2"/>
<dbReference type="Gene3D" id="1.10.10.10">
    <property type="entry name" value="Winged helix-like DNA-binding domain superfamily/Winged helix DNA-binding domain"/>
    <property type="match status" value="1"/>
</dbReference>
<dbReference type="AlphaFoldDB" id="A0A4Q6XYD8"/>
<dbReference type="InterPro" id="IPR036388">
    <property type="entry name" value="WH-like_DNA-bd_sf"/>
</dbReference>
<dbReference type="Pfam" id="PF13280">
    <property type="entry name" value="WYL"/>
    <property type="match status" value="1"/>
</dbReference>
<dbReference type="InterPro" id="IPR026881">
    <property type="entry name" value="WYL_dom"/>
</dbReference>
<dbReference type="PROSITE" id="PS51000">
    <property type="entry name" value="HTH_DEOR_2"/>
    <property type="match status" value="1"/>
</dbReference>
<dbReference type="InterPro" id="IPR001034">
    <property type="entry name" value="DeoR_HTH"/>
</dbReference>
<dbReference type="PROSITE" id="PS52050">
    <property type="entry name" value="WYL"/>
    <property type="match status" value="1"/>
</dbReference>
<organism evidence="4 5">
    <name type="scientific">Sphingobacterium corticibacterium</name>
    <dbReference type="NCBI Taxonomy" id="2484746"/>
    <lineage>
        <taxon>Bacteria</taxon>
        <taxon>Pseudomonadati</taxon>
        <taxon>Bacteroidota</taxon>
        <taxon>Sphingobacteriia</taxon>
        <taxon>Sphingobacteriales</taxon>
        <taxon>Sphingobacteriaceae</taxon>
        <taxon>Sphingobacterium</taxon>
    </lineage>
</organism>
<dbReference type="PANTHER" id="PTHR34580">
    <property type="match status" value="1"/>
</dbReference>